<name>A0ABV5ZQ86_9PSEU</name>
<dbReference type="PANTHER" id="PTHR42801">
    <property type="entry name" value="THIOREDOXIN-DEPENDENT PEROXIDE REDUCTASE"/>
    <property type="match status" value="1"/>
</dbReference>
<evidence type="ECO:0000313" key="15">
    <source>
        <dbReference type="Proteomes" id="UP001589693"/>
    </source>
</evidence>
<evidence type="ECO:0000256" key="11">
    <source>
        <dbReference type="ARBA" id="ARBA00041373"/>
    </source>
</evidence>
<dbReference type="GO" id="GO:0140824">
    <property type="term" value="F:thioredoxin-dependent peroxiredoxin activity"/>
    <property type="evidence" value="ECO:0007669"/>
    <property type="project" value="UniProtKB-EC"/>
</dbReference>
<evidence type="ECO:0000256" key="2">
    <source>
        <dbReference type="ARBA" id="ARBA00011245"/>
    </source>
</evidence>
<keyword evidence="6 14" id="KW-0560">Oxidoreductase</keyword>
<dbReference type="PROSITE" id="PS51352">
    <property type="entry name" value="THIOREDOXIN_2"/>
    <property type="match status" value="1"/>
</dbReference>
<dbReference type="InterPro" id="IPR050924">
    <property type="entry name" value="Peroxiredoxin_BCP/PrxQ"/>
</dbReference>
<dbReference type="PANTHER" id="PTHR42801:SF8">
    <property type="entry name" value="PEROXIREDOXIN RV1608C-RELATED"/>
    <property type="match status" value="1"/>
</dbReference>
<evidence type="ECO:0000256" key="12">
    <source>
        <dbReference type="ARBA" id="ARBA00049091"/>
    </source>
</evidence>
<dbReference type="InterPro" id="IPR000866">
    <property type="entry name" value="AhpC/TSA"/>
</dbReference>
<evidence type="ECO:0000256" key="4">
    <source>
        <dbReference type="ARBA" id="ARBA00022559"/>
    </source>
</evidence>
<evidence type="ECO:0000256" key="10">
    <source>
        <dbReference type="ARBA" id="ARBA00038489"/>
    </source>
</evidence>
<accession>A0ABV5ZQ86</accession>
<keyword evidence="5" id="KW-0049">Antioxidant</keyword>
<dbReference type="EC" id="1.11.1.24" evidence="3"/>
<sequence length="152" mass="16489">MRPGDTVPDFTLPDQDGEPRTLSKLLTDGPVVLFFYPVASSGGCTVEACHFRDLGAEFAALGAQRVGISPDSVSKQKDFASRNSFDYPLLSDADGEVASQFGVKRKLLKVVPVKRHTFVIGTDRTLLEVIKSELKFEVHADEALAALKKHAA</sequence>
<proteinExistence type="inferred from homology"/>
<dbReference type="SUPFAM" id="SSF52833">
    <property type="entry name" value="Thioredoxin-like"/>
    <property type="match status" value="1"/>
</dbReference>
<dbReference type="EMBL" id="JBHLZU010000002">
    <property type="protein sequence ID" value="MFB9903069.1"/>
    <property type="molecule type" value="Genomic_DNA"/>
</dbReference>
<evidence type="ECO:0000256" key="3">
    <source>
        <dbReference type="ARBA" id="ARBA00013017"/>
    </source>
</evidence>
<keyword evidence="4 14" id="KW-0575">Peroxidase</keyword>
<feature type="domain" description="Thioredoxin" evidence="13">
    <location>
        <begin position="1"/>
        <end position="152"/>
    </location>
</feature>
<evidence type="ECO:0000259" key="13">
    <source>
        <dbReference type="PROSITE" id="PS51352"/>
    </source>
</evidence>
<reference evidence="14 15" key="1">
    <citation type="submission" date="2024-09" db="EMBL/GenBank/DDBJ databases">
        <authorList>
            <person name="Sun Q."/>
            <person name="Mori K."/>
        </authorList>
    </citation>
    <scope>NUCLEOTIDE SEQUENCE [LARGE SCALE GENOMIC DNA]</scope>
    <source>
        <strain evidence="14 15">TBRC 7907</strain>
    </source>
</reference>
<comment type="caution">
    <text evidence="14">The sequence shown here is derived from an EMBL/GenBank/DDBJ whole genome shotgun (WGS) entry which is preliminary data.</text>
</comment>
<dbReference type="Pfam" id="PF00578">
    <property type="entry name" value="AhpC-TSA"/>
    <property type="match status" value="1"/>
</dbReference>
<evidence type="ECO:0000256" key="9">
    <source>
        <dbReference type="ARBA" id="ARBA00032824"/>
    </source>
</evidence>
<dbReference type="InterPro" id="IPR024706">
    <property type="entry name" value="Peroxiredoxin_AhpC-typ"/>
</dbReference>
<gene>
    <name evidence="14" type="ORF">ACFFQA_03880</name>
</gene>
<dbReference type="CDD" id="cd03017">
    <property type="entry name" value="PRX_BCP"/>
    <property type="match status" value="1"/>
</dbReference>
<dbReference type="RefSeq" id="WP_377850164.1">
    <property type="nucleotide sequence ID" value="NZ_JBHLZU010000002.1"/>
</dbReference>
<dbReference type="InterPro" id="IPR036249">
    <property type="entry name" value="Thioredoxin-like_sf"/>
</dbReference>
<dbReference type="PIRSF" id="PIRSF000239">
    <property type="entry name" value="AHPC"/>
    <property type="match status" value="1"/>
</dbReference>
<comment type="function">
    <text evidence="1">Thiol-specific peroxidase that catalyzes the reduction of hydrogen peroxide and organic hydroperoxides to water and alcohols, respectively. Plays a role in cell protection against oxidative stress by detoxifying peroxides and as sensor of hydrogen peroxide-mediated signaling events.</text>
</comment>
<evidence type="ECO:0000256" key="1">
    <source>
        <dbReference type="ARBA" id="ARBA00003330"/>
    </source>
</evidence>
<comment type="catalytic activity">
    <reaction evidence="12">
        <text>a hydroperoxide + [thioredoxin]-dithiol = an alcohol + [thioredoxin]-disulfide + H2O</text>
        <dbReference type="Rhea" id="RHEA:62620"/>
        <dbReference type="Rhea" id="RHEA-COMP:10698"/>
        <dbReference type="Rhea" id="RHEA-COMP:10700"/>
        <dbReference type="ChEBI" id="CHEBI:15377"/>
        <dbReference type="ChEBI" id="CHEBI:29950"/>
        <dbReference type="ChEBI" id="CHEBI:30879"/>
        <dbReference type="ChEBI" id="CHEBI:35924"/>
        <dbReference type="ChEBI" id="CHEBI:50058"/>
        <dbReference type="EC" id="1.11.1.24"/>
    </reaction>
</comment>
<dbReference type="InterPro" id="IPR013766">
    <property type="entry name" value="Thioredoxin_domain"/>
</dbReference>
<keyword evidence="7" id="KW-1015">Disulfide bond</keyword>
<evidence type="ECO:0000256" key="7">
    <source>
        <dbReference type="ARBA" id="ARBA00023157"/>
    </source>
</evidence>
<keyword evidence="15" id="KW-1185">Reference proteome</keyword>
<protein>
    <recommendedName>
        <fullName evidence="3">thioredoxin-dependent peroxiredoxin</fullName>
        <ecNumber evidence="3">1.11.1.24</ecNumber>
    </recommendedName>
    <alternativeName>
        <fullName evidence="11">Bacterioferritin comigratory protein</fullName>
    </alternativeName>
    <alternativeName>
        <fullName evidence="9">Thioredoxin peroxidase</fullName>
    </alternativeName>
</protein>
<evidence type="ECO:0000256" key="8">
    <source>
        <dbReference type="ARBA" id="ARBA00023284"/>
    </source>
</evidence>
<dbReference type="Gene3D" id="3.40.30.10">
    <property type="entry name" value="Glutaredoxin"/>
    <property type="match status" value="1"/>
</dbReference>
<evidence type="ECO:0000313" key="14">
    <source>
        <dbReference type="EMBL" id="MFB9903069.1"/>
    </source>
</evidence>
<keyword evidence="8" id="KW-0676">Redox-active center</keyword>
<evidence type="ECO:0000256" key="6">
    <source>
        <dbReference type="ARBA" id="ARBA00023002"/>
    </source>
</evidence>
<comment type="similarity">
    <text evidence="10">Belongs to the peroxiredoxin family. BCP/PrxQ subfamily.</text>
</comment>
<comment type="subunit">
    <text evidence="2">Monomer.</text>
</comment>
<organism evidence="14 15">
    <name type="scientific">Allokutzneria oryzae</name>
    <dbReference type="NCBI Taxonomy" id="1378989"/>
    <lineage>
        <taxon>Bacteria</taxon>
        <taxon>Bacillati</taxon>
        <taxon>Actinomycetota</taxon>
        <taxon>Actinomycetes</taxon>
        <taxon>Pseudonocardiales</taxon>
        <taxon>Pseudonocardiaceae</taxon>
        <taxon>Allokutzneria</taxon>
    </lineage>
</organism>
<dbReference type="Proteomes" id="UP001589693">
    <property type="component" value="Unassembled WGS sequence"/>
</dbReference>
<evidence type="ECO:0000256" key="5">
    <source>
        <dbReference type="ARBA" id="ARBA00022862"/>
    </source>
</evidence>